<proteinExistence type="predicted"/>
<evidence type="ECO:0000313" key="2">
    <source>
        <dbReference type="Proteomes" id="UP001303046"/>
    </source>
</evidence>
<name>A0ABR1ECQ5_NECAM</name>
<accession>A0ABR1ECQ5</accession>
<dbReference type="EMBL" id="JAVFWL010000006">
    <property type="protein sequence ID" value="KAK6760390.1"/>
    <property type="molecule type" value="Genomic_DNA"/>
</dbReference>
<organism evidence="1 2">
    <name type="scientific">Necator americanus</name>
    <name type="common">Human hookworm</name>
    <dbReference type="NCBI Taxonomy" id="51031"/>
    <lineage>
        <taxon>Eukaryota</taxon>
        <taxon>Metazoa</taxon>
        <taxon>Ecdysozoa</taxon>
        <taxon>Nematoda</taxon>
        <taxon>Chromadorea</taxon>
        <taxon>Rhabditida</taxon>
        <taxon>Rhabditina</taxon>
        <taxon>Rhabditomorpha</taxon>
        <taxon>Strongyloidea</taxon>
        <taxon>Ancylostomatidae</taxon>
        <taxon>Bunostominae</taxon>
        <taxon>Necator</taxon>
    </lineage>
</organism>
<dbReference type="Proteomes" id="UP001303046">
    <property type="component" value="Unassembled WGS sequence"/>
</dbReference>
<keyword evidence="2" id="KW-1185">Reference proteome</keyword>
<protein>
    <submittedName>
        <fullName evidence="1">Uncharacterized protein</fullName>
    </submittedName>
</protein>
<evidence type="ECO:0000313" key="1">
    <source>
        <dbReference type="EMBL" id="KAK6760390.1"/>
    </source>
</evidence>
<gene>
    <name evidence="1" type="primary">Necator_chrX.g21906</name>
    <name evidence="1" type="ORF">RB195_021745</name>
</gene>
<sequence>MKEDLRTIGVDKQFRRDVVFCRIWNSDEWIDSVQALAEDREGDDISPPIKSSESPTQVKVMDNWLRLLLASLTVSLSVF</sequence>
<comment type="caution">
    <text evidence="1">The sequence shown here is derived from an EMBL/GenBank/DDBJ whole genome shotgun (WGS) entry which is preliminary data.</text>
</comment>
<reference evidence="1 2" key="1">
    <citation type="submission" date="2023-08" db="EMBL/GenBank/DDBJ databases">
        <title>A Necator americanus chromosomal reference genome.</title>
        <authorList>
            <person name="Ilik V."/>
            <person name="Petrzelkova K.J."/>
            <person name="Pardy F."/>
            <person name="Fuh T."/>
            <person name="Niatou-Singa F.S."/>
            <person name="Gouil Q."/>
            <person name="Baker L."/>
            <person name="Ritchie M.E."/>
            <person name="Jex A.R."/>
            <person name="Gazzola D."/>
            <person name="Li H."/>
            <person name="Toshio Fujiwara R."/>
            <person name="Zhan B."/>
            <person name="Aroian R.V."/>
            <person name="Pafco B."/>
            <person name="Schwarz E.M."/>
        </authorList>
    </citation>
    <scope>NUCLEOTIDE SEQUENCE [LARGE SCALE GENOMIC DNA]</scope>
    <source>
        <strain evidence="1 2">Aroian</strain>
        <tissue evidence="1">Whole animal</tissue>
    </source>
</reference>